<protein>
    <submittedName>
        <fullName evidence="1">Dihydroorotase, putative</fullName>
    </submittedName>
</protein>
<sequence>MKAQFPSMIDPHVHFRDWEQSEKETLRHGICSGLVAGVSCFFDMPNTVPPLTDEATILRRLSHADKVMAEMDGDDAIRISYHVYGGITTDMEQIRDMVALHARLFPLMVGLKLFAGHSTGNMGVVTEEQQRAVYRTLADCGYKGVVALHCEKEALLCPDCDAPDDALAHSLARPSTAEVESVRDQIRFAREEGFAGTLHVCHISTAGAIGLVSEAREQGMQITCGATPHHALLSVQDSLPHRHLSMNPPLREQADRDAVFLALLDGHIDWIETDHAPHTREDKKNGANGIPGYTGLMLLIRRLRMADCPEERLRDLLGKNVLQAFGLDGQAITVPDASFIDNSLGSSRVRYPWDPYEGME</sequence>
<reference evidence="2" key="1">
    <citation type="submission" date="2011-04" db="EMBL/GenBank/DDBJ databases">
        <title>The complete genome of Spirochaeta coccoides DSM 17374.</title>
        <authorList>
            <person name="Lucas S."/>
            <person name="Copeland A."/>
            <person name="Lapidus A."/>
            <person name="Bruce D."/>
            <person name="Goodwin L."/>
            <person name="Pitluck S."/>
            <person name="Peters L."/>
            <person name="Kyrpides N."/>
            <person name="Mavromatis K."/>
            <person name="Pagani I."/>
            <person name="Ivanova N."/>
            <person name="Ovchinnikova G."/>
            <person name="Lu M."/>
            <person name="Detter J.C."/>
            <person name="Tapia R."/>
            <person name="Han C."/>
            <person name="Land M."/>
            <person name="Hauser L."/>
            <person name="Markowitz V."/>
            <person name="Cheng J.-F."/>
            <person name="Hugenholtz P."/>
            <person name="Woyke T."/>
            <person name="Wu D."/>
            <person name="Spring S."/>
            <person name="Schroeder M."/>
            <person name="Brambilla E."/>
            <person name="Klenk H.-P."/>
            <person name="Eisen J.A."/>
        </authorList>
    </citation>
    <scope>NUCLEOTIDE SEQUENCE [LARGE SCALE GENOMIC DNA]</scope>
    <source>
        <strain evidence="2">ATCC BAA-1237 / DSM 17374 / SPN1</strain>
    </source>
</reference>
<reference evidence="1 2" key="2">
    <citation type="journal article" date="2012" name="Stand. Genomic Sci.">
        <title>Complete genome sequence of the termite hindgut bacterium Spirochaeta coccoides type strain (SPN1(T)), reclassification in the genus Sphaerochaeta as Sphaerochaeta coccoides comb. nov. and emendations of the family Spirochaetaceae and the genus Sphaerochaeta.</title>
        <authorList>
            <person name="Abt B."/>
            <person name="Han C."/>
            <person name="Scheuner C."/>
            <person name="Lu M."/>
            <person name="Lapidus A."/>
            <person name="Nolan M."/>
            <person name="Lucas S."/>
            <person name="Hammon N."/>
            <person name="Deshpande S."/>
            <person name="Cheng J.F."/>
            <person name="Tapia R."/>
            <person name="Goodwin L.A."/>
            <person name="Pitluck S."/>
            <person name="Liolios K."/>
            <person name="Pagani I."/>
            <person name="Ivanova N."/>
            <person name="Mavromatis K."/>
            <person name="Mikhailova N."/>
            <person name="Huntemann M."/>
            <person name="Pati A."/>
            <person name="Chen A."/>
            <person name="Palaniappan K."/>
            <person name="Land M."/>
            <person name="Hauser L."/>
            <person name="Brambilla E.M."/>
            <person name="Rohde M."/>
            <person name="Spring S."/>
            <person name="Gronow S."/>
            <person name="Goker M."/>
            <person name="Woyke T."/>
            <person name="Bristow J."/>
            <person name="Eisen J.A."/>
            <person name="Markowitz V."/>
            <person name="Hugenholtz P."/>
            <person name="Kyrpides N.C."/>
            <person name="Klenk H.P."/>
            <person name="Detter J.C."/>
        </authorList>
    </citation>
    <scope>NUCLEOTIDE SEQUENCE [LARGE SCALE GENOMIC DNA]</scope>
    <source>
        <strain evidence="2">ATCC BAA-1237 / DSM 17374 / SPN1</strain>
    </source>
</reference>
<dbReference type="EMBL" id="CP002659">
    <property type="protein sequence ID" value="AEC02247.1"/>
    <property type="molecule type" value="Genomic_DNA"/>
</dbReference>
<dbReference type="Gene3D" id="3.20.20.140">
    <property type="entry name" value="Metal-dependent hydrolases"/>
    <property type="match status" value="1"/>
</dbReference>
<gene>
    <name evidence="1" type="ordered locus">Spico_1025</name>
</gene>
<dbReference type="PANTHER" id="PTHR43668:SF2">
    <property type="entry name" value="ALLANTOINASE"/>
    <property type="match status" value="1"/>
</dbReference>
<dbReference type="GO" id="GO:0006145">
    <property type="term" value="P:purine nucleobase catabolic process"/>
    <property type="evidence" value="ECO:0007669"/>
    <property type="project" value="TreeGrafter"/>
</dbReference>
<dbReference type="GO" id="GO:0005737">
    <property type="term" value="C:cytoplasm"/>
    <property type="evidence" value="ECO:0007669"/>
    <property type="project" value="TreeGrafter"/>
</dbReference>
<dbReference type="Proteomes" id="UP000007939">
    <property type="component" value="Chromosome"/>
</dbReference>
<dbReference type="RefSeq" id="WP_013739642.1">
    <property type="nucleotide sequence ID" value="NC_015436.1"/>
</dbReference>
<dbReference type="SUPFAM" id="SSF51556">
    <property type="entry name" value="Metallo-dependent hydrolases"/>
    <property type="match status" value="1"/>
</dbReference>
<organism evidence="1 2">
    <name type="scientific">Parasphaerochaeta coccoides (strain ATCC BAA-1237 / DSM 17374 / SPN1)</name>
    <name type="common">Sphaerochaeta coccoides</name>
    <dbReference type="NCBI Taxonomy" id="760011"/>
    <lineage>
        <taxon>Bacteria</taxon>
        <taxon>Pseudomonadati</taxon>
        <taxon>Spirochaetota</taxon>
        <taxon>Spirochaetia</taxon>
        <taxon>Spirochaetales</taxon>
        <taxon>Sphaerochaetaceae</taxon>
        <taxon>Parasphaerochaeta</taxon>
    </lineage>
</organism>
<name>F4GJI2_PARC1</name>
<dbReference type="InterPro" id="IPR050138">
    <property type="entry name" value="DHOase/Allantoinase_Hydrolase"/>
</dbReference>
<keyword evidence="2" id="KW-1185">Reference proteome</keyword>
<dbReference type="STRING" id="760011.Spico_1025"/>
<dbReference type="GO" id="GO:0004038">
    <property type="term" value="F:allantoinase activity"/>
    <property type="evidence" value="ECO:0007669"/>
    <property type="project" value="TreeGrafter"/>
</dbReference>
<dbReference type="InterPro" id="IPR032466">
    <property type="entry name" value="Metal_Hydrolase"/>
</dbReference>
<accession>F4GJI2</accession>
<dbReference type="HOGENOM" id="CLU_015572_1_1_12"/>
<dbReference type="eggNOG" id="COG0044">
    <property type="taxonomic scope" value="Bacteria"/>
</dbReference>
<dbReference type="KEGG" id="scc:Spico_1025"/>
<dbReference type="AlphaFoldDB" id="F4GJI2"/>
<dbReference type="PANTHER" id="PTHR43668">
    <property type="entry name" value="ALLANTOINASE"/>
    <property type="match status" value="1"/>
</dbReference>
<proteinExistence type="predicted"/>
<evidence type="ECO:0000313" key="2">
    <source>
        <dbReference type="Proteomes" id="UP000007939"/>
    </source>
</evidence>
<evidence type="ECO:0000313" key="1">
    <source>
        <dbReference type="EMBL" id="AEC02247.1"/>
    </source>
</evidence>